<accession>A0ACB9S8Z2</accession>
<evidence type="ECO:0000313" key="2">
    <source>
        <dbReference type="Proteomes" id="UP001057402"/>
    </source>
</evidence>
<organism evidence="1 2">
    <name type="scientific">Melastoma candidum</name>
    <dbReference type="NCBI Taxonomy" id="119954"/>
    <lineage>
        <taxon>Eukaryota</taxon>
        <taxon>Viridiplantae</taxon>
        <taxon>Streptophyta</taxon>
        <taxon>Embryophyta</taxon>
        <taxon>Tracheophyta</taxon>
        <taxon>Spermatophyta</taxon>
        <taxon>Magnoliopsida</taxon>
        <taxon>eudicotyledons</taxon>
        <taxon>Gunneridae</taxon>
        <taxon>Pentapetalae</taxon>
        <taxon>rosids</taxon>
        <taxon>malvids</taxon>
        <taxon>Myrtales</taxon>
        <taxon>Melastomataceae</taxon>
        <taxon>Melastomatoideae</taxon>
        <taxon>Melastomateae</taxon>
        <taxon>Melastoma</taxon>
    </lineage>
</organism>
<keyword evidence="2" id="KW-1185">Reference proteome</keyword>
<dbReference type="EMBL" id="CM042881">
    <property type="protein sequence ID" value="KAI4386511.1"/>
    <property type="molecule type" value="Genomic_DNA"/>
</dbReference>
<evidence type="ECO:0000313" key="1">
    <source>
        <dbReference type="EMBL" id="KAI4386511.1"/>
    </source>
</evidence>
<gene>
    <name evidence="1" type="ORF">MLD38_004439</name>
</gene>
<proteinExistence type="predicted"/>
<protein>
    <submittedName>
        <fullName evidence="1">Uncharacterized protein</fullName>
    </submittedName>
</protein>
<reference evidence="2" key="1">
    <citation type="journal article" date="2023" name="Front. Plant Sci.">
        <title>Chromosomal-level genome assembly of Melastoma candidum provides insights into trichome evolution.</title>
        <authorList>
            <person name="Zhong Y."/>
            <person name="Wu W."/>
            <person name="Sun C."/>
            <person name="Zou P."/>
            <person name="Liu Y."/>
            <person name="Dai S."/>
            <person name="Zhou R."/>
        </authorList>
    </citation>
    <scope>NUCLEOTIDE SEQUENCE [LARGE SCALE GENOMIC DNA]</scope>
</reference>
<comment type="caution">
    <text evidence="1">The sequence shown here is derived from an EMBL/GenBank/DDBJ whole genome shotgun (WGS) entry which is preliminary data.</text>
</comment>
<dbReference type="Proteomes" id="UP001057402">
    <property type="component" value="Chromosome 2"/>
</dbReference>
<sequence length="364" mass="40103">MAGKEHPCSFPMNGGDGPNSYTLNSSFQRSAADSTRAKIVEVIMERLDHTEFPPTAAKVFAIADLGCSVGPNTFFAVEEFVRSVQETYLSQGISSSGLPQFQAFFNDQVNNDFNTLFVSLPPDRSYFAAGVPGSFHGRLFPDSSLHFVHSSYALHWLSKLPEELLDPNSPAFNKGRVHYTGGPDEVRKAYETQFAIDMAAFLRARSKEILGGGFLAVIMPGIPAGVPHSSVPAGLMYEILDNCLLDMVNEGIIGEAELDSFNLPVYSPTPEEMAQLIKEDGGFDIEILELTKPEPKLSGPIPSQALTMHMRAGMEGVISRHFGKDIIDRLFDLYFCKTEEQTDRIRSLTLPSSQLLMVLKCKQH</sequence>
<name>A0ACB9S8Z2_9MYRT</name>